<sequence length="75" mass="8460">MNQQITPERIERALDRVAEIIVDLKDGQKCLPIYERLEAELKAMRAAENTMASVMQRVRGSKGRKAGRPLPSPRA</sequence>
<dbReference type="RefSeq" id="WP_152338584.1">
    <property type="nucleotide sequence ID" value="NZ_FO082820.1"/>
</dbReference>
<dbReference type="OrthoDB" id="8255030at2"/>
<dbReference type="KEGG" id="rht:NT26_1351"/>
<evidence type="ECO:0000313" key="2">
    <source>
        <dbReference type="EMBL" id="CCF19075.1"/>
    </source>
</evidence>
<dbReference type="Proteomes" id="UP000010792">
    <property type="component" value="Chromosome"/>
</dbReference>
<keyword evidence="3" id="KW-1185">Reference proteome</keyword>
<dbReference type="AlphaFoldDB" id="L0NDD7"/>
<organism evidence="2 3">
    <name type="scientific">Pseudorhizobium banfieldiae</name>
    <dbReference type="NCBI Taxonomy" id="1125847"/>
    <lineage>
        <taxon>Bacteria</taxon>
        <taxon>Pseudomonadati</taxon>
        <taxon>Pseudomonadota</taxon>
        <taxon>Alphaproteobacteria</taxon>
        <taxon>Hyphomicrobiales</taxon>
        <taxon>Rhizobiaceae</taxon>
        <taxon>Rhizobium/Agrobacterium group</taxon>
        <taxon>Pseudorhizobium</taxon>
    </lineage>
</organism>
<gene>
    <name evidence="2" type="ORF">NT26_1351</name>
</gene>
<evidence type="ECO:0000256" key="1">
    <source>
        <dbReference type="SAM" id="MobiDB-lite"/>
    </source>
</evidence>
<dbReference type="STRING" id="1125847.NT26_1351"/>
<proteinExistence type="predicted"/>
<evidence type="ECO:0000313" key="3">
    <source>
        <dbReference type="Proteomes" id="UP000010792"/>
    </source>
</evidence>
<name>L0NDD7_9HYPH</name>
<protein>
    <submittedName>
        <fullName evidence="2">Uncharacterized protein</fullName>
    </submittedName>
</protein>
<feature type="region of interest" description="Disordered" evidence="1">
    <location>
        <begin position="54"/>
        <end position="75"/>
    </location>
</feature>
<dbReference type="EMBL" id="FO082820">
    <property type="protein sequence ID" value="CCF19075.1"/>
    <property type="molecule type" value="Genomic_DNA"/>
</dbReference>
<reference evidence="2 3" key="1">
    <citation type="journal article" date="2013" name="Genome Biol. Evol.">
        <title>Life in an arsenic-containing gold mine: genome and physiology of the autotrophic arsenite-oxidizing bacterium rhizobium sp. NT-26.</title>
        <authorList>
            <person name="Andres J."/>
            <person name="Arsene-Ploetze F."/>
            <person name="Barbe V."/>
            <person name="Brochier-Armanet C."/>
            <person name="Cleiss-Arnold J."/>
            <person name="Coppee J.Y."/>
            <person name="Dillies M.A."/>
            <person name="Geist"/>
            <person name="L"/>
            <person name="Joublin A."/>
            <person name="Koechler S."/>
            <person name="Lassalle F."/>
            <person name="Marchal M."/>
            <person name="Medigue C."/>
            <person name="Muller D."/>
            <person name="Nesme X."/>
            <person name="Plewniak F."/>
            <person name="Proux C."/>
            <person name="Ramirez-Bahena M.H."/>
            <person name="Schenowitz C."/>
            <person name="Sismeiro O."/>
            <person name="Vallenet D."/>
            <person name="Santini J.M."/>
            <person name="Bertin P.N."/>
        </authorList>
    </citation>
    <scope>NUCLEOTIDE SEQUENCE [LARGE SCALE GENOMIC DNA]</scope>
    <source>
        <strain evidence="2 3">NT-26</strain>
    </source>
</reference>
<accession>L0NDD7</accession>